<evidence type="ECO:0000259" key="10">
    <source>
        <dbReference type="Pfam" id="PF00749"/>
    </source>
</evidence>
<dbReference type="AlphaFoldDB" id="A0AAI9G674"/>
<keyword evidence="4" id="KW-0862">Zinc</keyword>
<evidence type="ECO:0000256" key="2">
    <source>
        <dbReference type="ARBA" id="ARBA00022723"/>
    </source>
</evidence>
<keyword evidence="2" id="KW-0479">Metal-binding</keyword>
<dbReference type="GO" id="GO:0006424">
    <property type="term" value="P:glutamyl-tRNA aminoacylation"/>
    <property type="evidence" value="ECO:0007669"/>
    <property type="project" value="InterPro"/>
</dbReference>
<feature type="domain" description="Glutamyl/glutaminyl-tRNA synthetase class Ib catalytic" evidence="10">
    <location>
        <begin position="9"/>
        <end position="111"/>
    </location>
</feature>
<proteinExistence type="inferred from homology"/>
<dbReference type="Proteomes" id="UP001225498">
    <property type="component" value="Unassembled WGS sequence"/>
</dbReference>
<feature type="binding site" evidence="7">
    <location>
        <position position="171"/>
    </location>
    <ligand>
        <name>L-glutamate</name>
        <dbReference type="ChEBI" id="CHEBI:29985"/>
    </ligand>
</feature>
<dbReference type="EMBL" id="ABLTIR010000170">
    <property type="protein sequence ID" value="EKZ1929068.1"/>
    <property type="molecule type" value="Genomic_DNA"/>
</dbReference>
<dbReference type="InterPro" id="IPR014729">
    <property type="entry name" value="Rossmann-like_a/b/a_fold"/>
</dbReference>
<feature type="binding site" evidence="7">
    <location>
        <begin position="9"/>
        <end position="13"/>
    </location>
    <ligand>
        <name>L-glutamate</name>
        <dbReference type="ChEBI" id="CHEBI:29985"/>
    </ligand>
</feature>
<name>A0AAI9G674_STEMA</name>
<dbReference type="InterPro" id="IPR000924">
    <property type="entry name" value="Glu/Gln-tRNA-synth"/>
</dbReference>
<dbReference type="GO" id="GO:0006400">
    <property type="term" value="P:tRNA modification"/>
    <property type="evidence" value="ECO:0007669"/>
    <property type="project" value="InterPro"/>
</dbReference>
<dbReference type="Gene3D" id="3.40.50.620">
    <property type="entry name" value="HUPs"/>
    <property type="match status" value="1"/>
</dbReference>
<evidence type="ECO:0000313" key="11">
    <source>
        <dbReference type="EMBL" id="EKZ1929068.1"/>
    </source>
</evidence>
<comment type="similarity">
    <text evidence="7">Belongs to the class-I aminoacyl-tRNA synthetase family. GluQ subfamily.</text>
</comment>
<comment type="caution">
    <text evidence="11">The sequence shown here is derived from an EMBL/GenBank/DDBJ whole genome shotgun (WGS) entry which is preliminary data.</text>
</comment>
<feature type="binding site" evidence="7">
    <location>
        <position position="189"/>
    </location>
    <ligand>
        <name>L-glutamate</name>
        <dbReference type="ChEBI" id="CHEBI:29985"/>
    </ligand>
</feature>
<feature type="binding site" evidence="7">
    <location>
        <position position="45"/>
    </location>
    <ligand>
        <name>L-glutamate</name>
        <dbReference type="ChEBI" id="CHEBI:29985"/>
    </ligand>
</feature>
<dbReference type="HAMAP" id="MF_01428">
    <property type="entry name" value="Glu_Q_tRNA_synth"/>
    <property type="match status" value="1"/>
</dbReference>
<feature type="binding site" evidence="7">
    <location>
        <position position="230"/>
    </location>
    <ligand>
        <name>ATP</name>
        <dbReference type="ChEBI" id="CHEBI:30616"/>
    </ligand>
</feature>
<dbReference type="GO" id="GO:0005524">
    <property type="term" value="F:ATP binding"/>
    <property type="evidence" value="ECO:0007669"/>
    <property type="project" value="UniProtKB-KW"/>
</dbReference>
<feature type="domain" description="Glutamyl/glutaminyl-tRNA synthetase class Ib catalytic" evidence="10">
    <location>
        <begin position="127"/>
        <end position="232"/>
    </location>
</feature>
<dbReference type="PANTHER" id="PTHR43311">
    <property type="entry name" value="GLUTAMATE--TRNA LIGASE"/>
    <property type="match status" value="1"/>
</dbReference>
<dbReference type="SUPFAM" id="SSF52374">
    <property type="entry name" value="Nucleotidylyl transferase"/>
    <property type="match status" value="1"/>
</dbReference>
<keyword evidence="5 7" id="KW-0067">ATP-binding</keyword>
<dbReference type="NCBIfam" id="TIGR03838">
    <property type="entry name" value="queuosine_YadB"/>
    <property type="match status" value="1"/>
</dbReference>
<feature type="region of interest" description="Disordered" evidence="9">
    <location>
        <begin position="294"/>
        <end position="313"/>
    </location>
</feature>
<dbReference type="Gene3D" id="3.90.800.10">
    <property type="entry name" value="Glutamyl-tRNA Synthetase, Domain 3"/>
    <property type="match status" value="1"/>
</dbReference>
<dbReference type="InterPro" id="IPR020058">
    <property type="entry name" value="Glu/Gln-tRNA-synth_Ib_cat-dom"/>
</dbReference>
<comment type="caution">
    <text evidence="7">Lacks conserved residue(s) required for the propagation of feature annotation.</text>
</comment>
<dbReference type="EC" id="6.1.1.-" evidence="7"/>
<keyword evidence="3 7" id="KW-0547">Nucleotide-binding</keyword>
<evidence type="ECO:0000256" key="9">
    <source>
        <dbReference type="SAM" id="MobiDB-lite"/>
    </source>
</evidence>
<gene>
    <name evidence="11" type="primary">gluQRS</name>
    <name evidence="7" type="synonym">gluQ</name>
    <name evidence="11" type="ORF">REH87_004133</name>
</gene>
<keyword evidence="1 7" id="KW-0436">Ligase</keyword>
<evidence type="ECO:0000256" key="4">
    <source>
        <dbReference type="ARBA" id="ARBA00022833"/>
    </source>
</evidence>
<comment type="function">
    <text evidence="7">Catalyzes the tRNA-independent activation of glutamate in presence of ATP and the subsequent transfer of glutamate onto a tRNA(Asp). Glutamate is transferred on the 2-amino-5-(4,5-dihydroxy-2-cyclopenten-1-yl) moiety of the queuosine in the wobble position of the QUC anticodon.</text>
</comment>
<evidence type="ECO:0000256" key="3">
    <source>
        <dbReference type="ARBA" id="ARBA00022741"/>
    </source>
</evidence>
<evidence type="ECO:0000256" key="5">
    <source>
        <dbReference type="ARBA" id="ARBA00022840"/>
    </source>
</evidence>
<dbReference type="GO" id="GO:0004818">
    <property type="term" value="F:glutamate-tRNA ligase activity"/>
    <property type="evidence" value="ECO:0007669"/>
    <property type="project" value="TreeGrafter"/>
</dbReference>
<reference evidence="11" key="1">
    <citation type="submission" date="2023-08" db="EMBL/GenBank/DDBJ databases">
        <authorList>
            <consortium name="Clinical and Environmental Microbiology Branch: Whole genome sequencing antimicrobial resistance pathogens in the healthcare setting"/>
        </authorList>
    </citation>
    <scope>NUCLEOTIDE SEQUENCE</scope>
    <source>
        <strain evidence="11">2023CJ-00293</strain>
    </source>
</reference>
<sequence>MTSPIPCGRFAPSPTGLLHPGSLLAAFGSWLLARHNGGLWRLRIEDVDPPRTVPGAAESQLRALAAFGLVHDGPILWQSTRGEAYQAALDVLLASDQAFVCHCSRSDLAANGGIHHRCVARQPRPDPAVRFRVPPGSIVHFDDGLRGPQQQDVHAEVGDFVLRRADGCWAYQLAVVVDDAAQGVTEVVRGADLLDSTARQILLQQALGLAVPRYWHLPLLLDAPGHKLSKSLAALPVDSSHPLPVLRQLWKLLGQAPGALEPAHDLNTLLATARQAFDPARLPRTDILLPAGALSAPMLQNPPSPTRHPDNTP</sequence>
<dbReference type="PRINTS" id="PR00987">
    <property type="entry name" value="TRNASYNTHGLU"/>
</dbReference>
<dbReference type="RefSeq" id="WP_005410388.1">
    <property type="nucleotide sequence ID" value="NZ_CP133414.1"/>
</dbReference>
<evidence type="ECO:0000256" key="1">
    <source>
        <dbReference type="ARBA" id="ARBA00022598"/>
    </source>
</evidence>
<evidence type="ECO:0000256" key="8">
    <source>
        <dbReference type="RuleBase" id="RU363037"/>
    </source>
</evidence>
<dbReference type="NCBIfam" id="NF004314">
    <property type="entry name" value="PRK05710.1-3"/>
    <property type="match status" value="1"/>
</dbReference>
<dbReference type="GO" id="GO:0005829">
    <property type="term" value="C:cytosol"/>
    <property type="evidence" value="ECO:0007669"/>
    <property type="project" value="TreeGrafter"/>
</dbReference>
<accession>A0AAI9G674</accession>
<organism evidence="11 12">
    <name type="scientific">Stenotrophomonas maltophilia</name>
    <name type="common">Pseudomonas maltophilia</name>
    <name type="synonym">Xanthomonas maltophilia</name>
    <dbReference type="NCBI Taxonomy" id="40324"/>
    <lineage>
        <taxon>Bacteria</taxon>
        <taxon>Pseudomonadati</taxon>
        <taxon>Pseudomonadota</taxon>
        <taxon>Gammaproteobacteria</taxon>
        <taxon>Lysobacterales</taxon>
        <taxon>Lysobacteraceae</taxon>
        <taxon>Stenotrophomonas</taxon>
        <taxon>Stenotrophomonas maltophilia group</taxon>
    </lineage>
</organism>
<dbReference type="Pfam" id="PF00749">
    <property type="entry name" value="tRNA-synt_1c"/>
    <property type="match status" value="2"/>
</dbReference>
<evidence type="ECO:0000256" key="7">
    <source>
        <dbReference type="HAMAP-Rule" id="MF_01428"/>
    </source>
</evidence>
<evidence type="ECO:0000313" key="12">
    <source>
        <dbReference type="Proteomes" id="UP001225498"/>
    </source>
</evidence>
<protein>
    <recommendedName>
        <fullName evidence="7">Glutamyl-Q tRNA(Asp) synthetase</fullName>
        <shortName evidence="7">Glu-Q-RSs</shortName>
        <ecNumber evidence="7">6.1.1.-</ecNumber>
    </recommendedName>
</protein>
<keyword evidence="6 7" id="KW-0030">Aminoacyl-tRNA synthetase</keyword>
<feature type="short sequence motif" description="'KMSKS' region" evidence="7">
    <location>
        <begin position="227"/>
        <end position="231"/>
    </location>
</feature>
<dbReference type="PANTHER" id="PTHR43311:SF1">
    <property type="entry name" value="GLUTAMYL-Q TRNA(ASP) SYNTHETASE"/>
    <property type="match status" value="1"/>
</dbReference>
<dbReference type="GO" id="GO:0008270">
    <property type="term" value="F:zinc ion binding"/>
    <property type="evidence" value="ECO:0007669"/>
    <property type="project" value="InterPro"/>
</dbReference>
<dbReference type="InterPro" id="IPR022380">
    <property type="entry name" value="Glu-Q_tRNA(Asp)_Synthase"/>
</dbReference>
<evidence type="ECO:0000256" key="6">
    <source>
        <dbReference type="ARBA" id="ARBA00023146"/>
    </source>
</evidence>
<dbReference type="InterPro" id="IPR049940">
    <property type="entry name" value="GluQ/Sye"/>
</dbReference>
<feature type="short sequence motif" description="'HIGH' region" evidence="7">
    <location>
        <begin position="12"/>
        <end position="22"/>
    </location>
</feature>
<keyword evidence="8" id="KW-0648">Protein biosynthesis</keyword>